<dbReference type="GO" id="GO:0015074">
    <property type="term" value="P:DNA integration"/>
    <property type="evidence" value="ECO:0007669"/>
    <property type="project" value="InterPro"/>
</dbReference>
<proteinExistence type="predicted"/>
<accession>A9MNF9</accession>
<evidence type="ECO:0000256" key="1">
    <source>
        <dbReference type="ARBA" id="ARBA00023172"/>
    </source>
</evidence>
<dbReference type="InterPro" id="IPR013762">
    <property type="entry name" value="Integrase-like_cat_sf"/>
</dbReference>
<dbReference type="Proteomes" id="UP000002084">
    <property type="component" value="Chromosome"/>
</dbReference>
<keyword evidence="3" id="KW-1185">Reference proteome</keyword>
<dbReference type="STRING" id="41514.SARI_01076"/>
<dbReference type="AlphaFoldDB" id="A9MNF9"/>
<evidence type="ECO:0000313" key="2">
    <source>
        <dbReference type="EMBL" id="ABX20982.1"/>
    </source>
</evidence>
<reference evidence="2 3" key="1">
    <citation type="submission" date="2007-11" db="EMBL/GenBank/DDBJ databases">
        <authorList>
            <consortium name="The Salmonella enterica serovar Arizonae Genome Sequencing Project"/>
            <person name="McClelland M."/>
            <person name="Sanderson E.K."/>
            <person name="Porwollik S."/>
            <person name="Spieth J."/>
            <person name="Clifton W.S."/>
            <person name="Fulton R."/>
            <person name="Chunyan W."/>
            <person name="Wollam A."/>
            <person name="Shah N."/>
            <person name="Pepin K."/>
            <person name="Bhonagiri V."/>
            <person name="Nash W."/>
            <person name="Johnson M."/>
            <person name="Thiruvilangam P."/>
            <person name="Wilson R."/>
        </authorList>
    </citation>
    <scope>NUCLEOTIDE SEQUENCE [LARGE SCALE GENOMIC DNA]</scope>
    <source>
        <strain evidence="3">ATCC BAA-731 / CDC346-86 / RSK2980</strain>
    </source>
</reference>
<protein>
    <recommendedName>
        <fullName evidence="4">Tyr recombinase domain-containing protein</fullName>
    </recommendedName>
</protein>
<dbReference type="GO" id="GO:0006310">
    <property type="term" value="P:DNA recombination"/>
    <property type="evidence" value="ECO:0007669"/>
    <property type="project" value="UniProtKB-KW"/>
</dbReference>
<gene>
    <name evidence="2" type="ordered locus">SARI_01076</name>
</gene>
<dbReference type="GO" id="GO:0003677">
    <property type="term" value="F:DNA binding"/>
    <property type="evidence" value="ECO:0007669"/>
    <property type="project" value="InterPro"/>
</dbReference>
<dbReference type="HOGENOM" id="CLU_2358048_0_0_6"/>
<keyword evidence="1" id="KW-0233">DNA recombination</keyword>
<dbReference type="SUPFAM" id="SSF56349">
    <property type="entry name" value="DNA breaking-rejoining enzymes"/>
    <property type="match status" value="1"/>
</dbReference>
<sequence length="96" mass="10805">MKSTQFVSWARTYVLPVDFCGELAEKLPTWFPLAMDLALITGQRREDVSCLRFSNIIDDRLYVKQIKTGMKIALPLSLSLPPSACALEQWSIAADL</sequence>
<dbReference type="KEGG" id="ses:SARI_01076"/>
<dbReference type="EMBL" id="CP000880">
    <property type="protein sequence ID" value="ABX20982.1"/>
    <property type="molecule type" value="Genomic_DNA"/>
</dbReference>
<organism evidence="2 3">
    <name type="scientific">Salmonella arizonae (strain ATCC BAA-731 / CDC346-86 / RSK2980)</name>
    <dbReference type="NCBI Taxonomy" id="41514"/>
    <lineage>
        <taxon>Bacteria</taxon>
        <taxon>Pseudomonadati</taxon>
        <taxon>Pseudomonadota</taxon>
        <taxon>Gammaproteobacteria</taxon>
        <taxon>Enterobacterales</taxon>
        <taxon>Enterobacteriaceae</taxon>
        <taxon>Salmonella</taxon>
    </lineage>
</organism>
<evidence type="ECO:0000313" key="3">
    <source>
        <dbReference type="Proteomes" id="UP000002084"/>
    </source>
</evidence>
<dbReference type="Gene3D" id="1.10.443.10">
    <property type="entry name" value="Intergrase catalytic core"/>
    <property type="match status" value="1"/>
</dbReference>
<evidence type="ECO:0008006" key="4">
    <source>
        <dbReference type="Google" id="ProtNLM"/>
    </source>
</evidence>
<dbReference type="InterPro" id="IPR011010">
    <property type="entry name" value="DNA_brk_join_enz"/>
</dbReference>
<name>A9MNF9_SALAR</name>